<dbReference type="EMBL" id="GG679081">
    <property type="protein sequence ID" value="EER08373.1"/>
    <property type="molecule type" value="Genomic_DNA"/>
</dbReference>
<dbReference type="RefSeq" id="XP_002776557.1">
    <property type="nucleotide sequence ID" value="XM_002776511.1"/>
</dbReference>
<feature type="region of interest" description="Disordered" evidence="1">
    <location>
        <begin position="1130"/>
        <end position="1158"/>
    </location>
</feature>
<protein>
    <submittedName>
        <fullName evidence="2">Uncharacterized protein</fullName>
    </submittedName>
</protein>
<gene>
    <name evidence="2" type="ORF">Pmar_PMAR000412</name>
</gene>
<evidence type="ECO:0000313" key="2">
    <source>
        <dbReference type="EMBL" id="EER08373.1"/>
    </source>
</evidence>
<accession>C5L4D6</accession>
<feature type="region of interest" description="Disordered" evidence="1">
    <location>
        <begin position="1373"/>
        <end position="1523"/>
    </location>
</feature>
<dbReference type="InParanoid" id="C5L4D6"/>
<feature type="compositionally biased region" description="Polar residues" evidence="1">
    <location>
        <begin position="818"/>
        <end position="827"/>
    </location>
</feature>
<dbReference type="GeneID" id="9041237"/>
<dbReference type="OrthoDB" id="446266at2759"/>
<feature type="compositionally biased region" description="Polar residues" evidence="1">
    <location>
        <begin position="154"/>
        <end position="165"/>
    </location>
</feature>
<dbReference type="Proteomes" id="UP000007800">
    <property type="component" value="Unassembled WGS sequence"/>
</dbReference>
<reference evidence="2 3" key="1">
    <citation type="submission" date="2008-07" db="EMBL/GenBank/DDBJ databases">
        <authorList>
            <person name="El-Sayed N."/>
            <person name="Caler E."/>
            <person name="Inman J."/>
            <person name="Amedeo P."/>
            <person name="Hass B."/>
            <person name="Wortman J."/>
        </authorList>
    </citation>
    <scope>NUCLEOTIDE SEQUENCE [LARGE SCALE GENOMIC DNA]</scope>
    <source>
        <strain evidence="3">ATCC 50983 / TXsc</strain>
    </source>
</reference>
<keyword evidence="3" id="KW-1185">Reference proteome</keyword>
<feature type="region of interest" description="Disordered" evidence="1">
    <location>
        <begin position="131"/>
        <end position="198"/>
    </location>
</feature>
<proteinExistence type="predicted"/>
<organism evidence="3">
    <name type="scientific">Perkinsus marinus (strain ATCC 50983 / TXsc)</name>
    <dbReference type="NCBI Taxonomy" id="423536"/>
    <lineage>
        <taxon>Eukaryota</taxon>
        <taxon>Sar</taxon>
        <taxon>Alveolata</taxon>
        <taxon>Perkinsozoa</taxon>
        <taxon>Perkinsea</taxon>
        <taxon>Perkinsida</taxon>
        <taxon>Perkinsidae</taxon>
        <taxon>Perkinsus</taxon>
    </lineage>
</organism>
<feature type="region of interest" description="Disordered" evidence="1">
    <location>
        <begin position="808"/>
        <end position="854"/>
    </location>
</feature>
<feature type="compositionally biased region" description="Basic and acidic residues" evidence="1">
    <location>
        <begin position="1379"/>
        <end position="1389"/>
    </location>
</feature>
<evidence type="ECO:0000313" key="3">
    <source>
        <dbReference type="Proteomes" id="UP000007800"/>
    </source>
</evidence>
<sequence length="1523" mass="162609">MGVLSLPAGVVRWLISLGVVKERVDLGQAEQGTEQSVQLSQRTKQQLMGGSMIAEAIAAVLDRAGVTPSPSLRSAISSSGNAKNPSVRWKVVAEALSEHLDVTLDETICQDLAAEKDESLAVELLLEATAEQSTTQPLPPVGPTTARKRITPKDSPTVQASGAQKSPSGSPSGESLGGHTFLTTTEQSPIKKEETTSGLHESAFLKELDMEESTLPPLDPVLGVIVSTALTTLQLAKPGSLDEAAIMRMVSSGEIYPFTSASLVQWFTAVLPHRITELSLSTLCRVAVPALDTNMYGNEVNAAAAGLLYLAASRCPREDYLVNTLAREGYIESITTCIRNSDNEETRGSLSSAVFQIWHRDGASLVTLFSSHLGRTHSQFLPVAHSLVASLSQHGEPFYALSPVVDFLLDQLVRRRHCCCAGCAALLGELWVSGLISAKANYTEQAEQVLLALQERASQGSGDGRDHLPYVAASTLVSILEYVCRQEDEAMAPAVWRSLVYSLIVSLGTPELLPDYADFITSLISEALQKLPCLPVCVLSEPICKLFLERNTSGDEMIPIKESEKDLLLSIVHHPRLTEAAAVEVLKVACKHMVSDPPEVDSVEWKIVKKLSTRYATSAAFASAAAERCLKEILPSLLQGPGSADAVVSIVSTMASAGSRGEDSHLRSVVLGLITDLCAAYRSTYAALHPNLLRASRAFPELEDLQEDTPDPQTEASDLEQAALPGPCLGVGGPLDSFRSKATARIRELEMQIGVMAEKHKEREDSLESAIRDLEAKVDKVAAVGGQLQRGTEASPVSKLALPVSASARAAAPRKQESSGSSKSVPTRSPCVVGDPPTKEASRATKSLTEDDGALKSARHKGAVLVLEGAAAEECSNLVKAFAKPMEVMYLQYCHQSVSRASSLKHPRHSSSRGHQDTSPAIALLNLLTFLRDAKIIPHITPRAVAEEFISSMEHPIRLPQAIELIAQCAFYGVDPLECRPWSQWGVLVPLPEHPEARQLQSMLQHLMNLATLPGGARGASDKMSMSSDEWAAAVGPSWTLTEYDVVQSANWSAVMGSGLFIWKAGLAPVDEPMIPPGFALSPDGKSIYVADKSWNREGRTASRKQQQQTAESRQPVHTELLYNMASASSDASLDSSSGGQRLHGSGKTKGHSGKHRAGSVLSLAGGLAAPTKTPPEEADKFLLSHDGAQRVLGETWLNRATQTIHKHFLQTQSGDVDACAGLRLPAFTKCLTGFLKLLPDVSSAKLLFRRVAGAGSQEVDVGGLGRAVLASACVTPYGQAAIKEWPSALQLMDEHPDVLLDVGVHALYQRDFKDLAALRSRLHHFSAGSLPQQTPDQMRCRLGYWRVVAESSRCRKDVAELQGVVVRSGAVPMSIPMEKSEGGNDHSETSIAEPTSPAVANTPKVEEATEGPPPGKDDVKTGPPPQTESQLVDGELADEAKVEGPVPASPEANNEDAAEVNSPDSLNEDKQGKGRGSGLPESDSVVEQPSAEVLGETAGESEEAEVSNAEGAEDNLAGDPSR</sequence>
<name>C5L4D6_PERM5</name>
<feature type="compositionally biased region" description="Basic residues" evidence="1">
    <location>
        <begin position="1145"/>
        <end position="1158"/>
    </location>
</feature>
<feature type="compositionally biased region" description="Low complexity" evidence="1">
    <location>
        <begin position="166"/>
        <end position="178"/>
    </location>
</feature>
<evidence type="ECO:0000256" key="1">
    <source>
        <dbReference type="SAM" id="MobiDB-lite"/>
    </source>
</evidence>